<keyword evidence="3" id="KW-1185">Reference proteome</keyword>
<feature type="region of interest" description="Disordered" evidence="1">
    <location>
        <begin position="1"/>
        <end position="29"/>
    </location>
</feature>
<protein>
    <submittedName>
        <fullName evidence="2">Uncharacterized protein</fullName>
    </submittedName>
</protein>
<reference evidence="2 3" key="1">
    <citation type="journal article" date="2018" name="Int. J. Syst. Evol. Microbiol.">
        <title>Pseudooceanicola lipolyticus sp. nov., a marine alphaproteobacterium, reclassification of Oceanicola flagellatus as Pseudooceanicola flagellatus comb. nov. and emended description of the genus Pseudooceanicola.</title>
        <authorList>
            <person name="Huang M.-M."/>
            <person name="Guo L.-L."/>
            <person name="Wu Y.-H."/>
            <person name="Lai Q.-L."/>
            <person name="Shao Z.-Z."/>
            <person name="Wang C.-S."/>
            <person name="Wu M."/>
            <person name="Xu X.-W."/>
        </authorList>
    </citation>
    <scope>NUCLEOTIDE SEQUENCE [LARGE SCALE GENOMIC DNA]</scope>
    <source>
        <strain evidence="2 3">157</strain>
    </source>
</reference>
<accession>A0A2M8J564</accession>
<dbReference type="Proteomes" id="UP000231553">
    <property type="component" value="Unassembled WGS sequence"/>
</dbReference>
<feature type="compositionally biased region" description="Low complexity" evidence="1">
    <location>
        <begin position="1"/>
        <end position="11"/>
    </location>
</feature>
<name>A0A2M8J564_9RHOB</name>
<evidence type="ECO:0000313" key="3">
    <source>
        <dbReference type="Proteomes" id="UP000231553"/>
    </source>
</evidence>
<evidence type="ECO:0000256" key="1">
    <source>
        <dbReference type="SAM" id="MobiDB-lite"/>
    </source>
</evidence>
<proteinExistence type="predicted"/>
<dbReference type="EMBL" id="PGTB01000007">
    <property type="protein sequence ID" value="PJE37920.1"/>
    <property type="molecule type" value="Genomic_DNA"/>
</dbReference>
<dbReference type="AlphaFoldDB" id="A0A2M8J564"/>
<sequence length="60" mass="6881">MLNKLLPNRPEGLPERPEPRPDSAGPMRMTALDLRSQDPSAARDRAAHRRSTWLYEDLLN</sequence>
<organism evidence="2 3">
    <name type="scientific">Pseudooceanicola lipolyticus</name>
    <dbReference type="NCBI Taxonomy" id="2029104"/>
    <lineage>
        <taxon>Bacteria</taxon>
        <taxon>Pseudomonadati</taxon>
        <taxon>Pseudomonadota</taxon>
        <taxon>Alphaproteobacteria</taxon>
        <taxon>Rhodobacterales</taxon>
        <taxon>Paracoccaceae</taxon>
        <taxon>Pseudooceanicola</taxon>
    </lineage>
</organism>
<dbReference type="RefSeq" id="WP_100161436.1">
    <property type="nucleotide sequence ID" value="NZ_PGTB01000007.1"/>
</dbReference>
<evidence type="ECO:0000313" key="2">
    <source>
        <dbReference type="EMBL" id="PJE37920.1"/>
    </source>
</evidence>
<gene>
    <name evidence="2" type="ORF">CVM52_04655</name>
</gene>
<comment type="caution">
    <text evidence="2">The sequence shown here is derived from an EMBL/GenBank/DDBJ whole genome shotgun (WGS) entry which is preliminary data.</text>
</comment>
<feature type="compositionally biased region" description="Basic and acidic residues" evidence="1">
    <location>
        <begin position="12"/>
        <end position="21"/>
    </location>
</feature>